<comment type="caution">
    <text evidence="2">The sequence shown here is derived from an EMBL/GenBank/DDBJ whole genome shotgun (WGS) entry which is preliminary data.</text>
</comment>
<evidence type="ECO:0000313" key="2">
    <source>
        <dbReference type="EMBL" id="PKK66044.1"/>
    </source>
</evidence>
<dbReference type="VEuPathDB" id="FungiDB:RhiirFUN_025066"/>
<reference evidence="2 3" key="1">
    <citation type="submission" date="2016-04" db="EMBL/GenBank/DDBJ databases">
        <title>Genome analyses suggest a sexual origin of heterokaryosis in a supposedly ancient asexual fungus.</title>
        <authorList>
            <person name="Ropars J."/>
            <person name="Sedzielewska K."/>
            <person name="Noel J."/>
            <person name="Charron P."/>
            <person name="Farinelli L."/>
            <person name="Marton T."/>
            <person name="Kruger M."/>
            <person name="Pelin A."/>
            <person name="Brachmann A."/>
            <person name="Corradi N."/>
        </authorList>
    </citation>
    <scope>NUCLEOTIDE SEQUENCE [LARGE SCALE GENOMIC DNA]</scope>
    <source>
        <strain evidence="2 3">C2</strain>
    </source>
</reference>
<feature type="transmembrane region" description="Helical" evidence="1">
    <location>
        <begin position="9"/>
        <end position="30"/>
    </location>
</feature>
<feature type="transmembrane region" description="Helical" evidence="1">
    <location>
        <begin position="104"/>
        <end position="121"/>
    </location>
</feature>
<accession>A0A2N1MWK8</accession>
<proteinExistence type="predicted"/>
<dbReference type="Proteomes" id="UP000233469">
    <property type="component" value="Unassembled WGS sequence"/>
</dbReference>
<dbReference type="AlphaFoldDB" id="A0A2N1MWK8"/>
<evidence type="ECO:0000313" key="3">
    <source>
        <dbReference type="Proteomes" id="UP000233469"/>
    </source>
</evidence>
<gene>
    <name evidence="2" type="ORF">RhiirC2_868517</name>
</gene>
<dbReference type="VEuPathDB" id="FungiDB:FUN_025656"/>
<dbReference type="VEuPathDB" id="FungiDB:RhiirA1_426429"/>
<dbReference type="EMBL" id="LLXL01001152">
    <property type="protein sequence ID" value="PKK66044.1"/>
    <property type="molecule type" value="Genomic_DNA"/>
</dbReference>
<keyword evidence="1" id="KW-0812">Transmembrane</keyword>
<name>A0A2N1MWK8_9GLOM</name>
<protein>
    <submittedName>
        <fullName evidence="2">Uncharacterized protein</fullName>
    </submittedName>
</protein>
<reference evidence="2 3" key="2">
    <citation type="submission" date="2017-10" db="EMBL/GenBank/DDBJ databases">
        <title>Extensive intraspecific genome diversity in a model arbuscular mycorrhizal fungus.</title>
        <authorList>
            <person name="Chen E.C.H."/>
            <person name="Morin E."/>
            <person name="Baudet D."/>
            <person name="Noel J."/>
            <person name="Ndikumana S."/>
            <person name="Charron P."/>
            <person name="St-Onge C."/>
            <person name="Giorgi J."/>
            <person name="Grigoriev I.V."/>
            <person name="Roux C."/>
            <person name="Martin F.M."/>
            <person name="Corradi N."/>
        </authorList>
    </citation>
    <scope>NUCLEOTIDE SEQUENCE [LARGE SCALE GENOMIC DNA]</scope>
    <source>
        <strain evidence="2 3">C2</strain>
    </source>
</reference>
<feature type="transmembrane region" description="Helical" evidence="1">
    <location>
        <begin position="42"/>
        <end position="65"/>
    </location>
</feature>
<evidence type="ECO:0000256" key="1">
    <source>
        <dbReference type="SAM" id="Phobius"/>
    </source>
</evidence>
<keyword evidence="1" id="KW-1133">Transmembrane helix</keyword>
<keyword evidence="1" id="KW-0472">Membrane</keyword>
<organism evidence="2 3">
    <name type="scientific">Rhizophagus irregularis</name>
    <dbReference type="NCBI Taxonomy" id="588596"/>
    <lineage>
        <taxon>Eukaryota</taxon>
        <taxon>Fungi</taxon>
        <taxon>Fungi incertae sedis</taxon>
        <taxon>Mucoromycota</taxon>
        <taxon>Glomeromycotina</taxon>
        <taxon>Glomeromycetes</taxon>
        <taxon>Glomerales</taxon>
        <taxon>Glomeraceae</taxon>
        <taxon>Rhizophagus</taxon>
    </lineage>
</organism>
<feature type="transmembrane region" description="Helical" evidence="1">
    <location>
        <begin position="435"/>
        <end position="456"/>
    </location>
</feature>
<sequence>MNIEKIKNIFFVILCFSTIILISIAIYYISRNGYIPVDVGTASLVISIVDKVTTSILTITFIHLTTRKWQKIRDRGSLIRIVESIDSIKTGIVSCITNISSIEVGAYLLLALLATATAWGLSKGISTSEIGGACDFNEGKSHALINCTDAPSCGLNSFAMGGLSPAGLVRATTIVKNGIDNNITVLGNPNYAIAAHVGKDLLFSANEVNIYNLSAIVVNTSCIATDKFAGPSKATFPLINMTSLDSNININAAISDFQGLYVLTNAGDYKIAFAIILSDQVSPDYFTDQSKVGWLNDTVKTLKSNIVTLVQCNYTARIGLVDITQKNNSLQSSIKNLVPISAVNTLVLNVQMTGFNYDALTLSNGNSNPDIDPYKYDGRYISGLEMDFAKYMAASSIVLVDRILENNYSLSYLQYTNDTFLMKYCNNIQVTIIQYWPLLYIWLFMNIISLLILIFFTIKEISERNNTCSGIALNTLILQALTTKWGLARLLLKGQWNTDQKDIFISKMDLIHERLEASKNHFGLTSLDQQNGEII</sequence>